<keyword evidence="4 7" id="KW-0274">FAD</keyword>
<dbReference type="KEGG" id="sfi:SFUL_1298"/>
<dbReference type="GO" id="GO:0046949">
    <property type="term" value="P:fatty-acyl-CoA biosynthetic process"/>
    <property type="evidence" value="ECO:0007669"/>
    <property type="project" value="TreeGrafter"/>
</dbReference>
<sequence>MRAAGGALMSSTESAKPSKLPPFDATDPLGIDDLLGPDDLAIRDTVRTWATDRVLPHIAEWYEKGELPGIRELARELGALGALGMSLDGYGCAGASAVQYGLACLELEAADSGIRSLVSVQGSLAMYAIHRFGSEEQKQRWLPGMAAGEIIGCFGLTEPDHGSDPAGMRTYAKRDGTDWVLTGRKMWITNGSVAGVAIVWAQTDEGDEGRGIRGFVVPTGTPGFSAPEIHHKWSLRASVTSELVMDGVRLPADAVLPDAKGLRGPLSCLSHARYGIVWGAMGAARASFESALDYARTREQFGRPIGGFQLTQAKLADMALELHKGILLAHHLGSRMDAGRLRPEQVSFGKLNNVREAIEICRTSRTILGANGISLEYPVMRHATNLESVLTYEGTVEMHQLVLGKALTGLDAFR</sequence>
<evidence type="ECO:0000256" key="8">
    <source>
        <dbReference type="SAM" id="MobiDB-lite"/>
    </source>
</evidence>
<keyword evidence="3 7" id="KW-0285">Flavoprotein</keyword>
<dbReference type="SUPFAM" id="SSF47203">
    <property type="entry name" value="Acyl-CoA dehydrogenase C-terminal domain-like"/>
    <property type="match status" value="1"/>
</dbReference>
<evidence type="ECO:0000313" key="12">
    <source>
        <dbReference type="EMBL" id="AGK76270.1"/>
    </source>
</evidence>
<dbReference type="SUPFAM" id="SSF56645">
    <property type="entry name" value="Acyl-CoA dehydrogenase NM domain-like"/>
    <property type="match status" value="1"/>
</dbReference>
<evidence type="ECO:0000256" key="4">
    <source>
        <dbReference type="ARBA" id="ARBA00022827"/>
    </source>
</evidence>
<evidence type="ECO:0000259" key="9">
    <source>
        <dbReference type="Pfam" id="PF00441"/>
    </source>
</evidence>
<dbReference type="InterPro" id="IPR013786">
    <property type="entry name" value="AcylCoA_DH/ox_N"/>
</dbReference>
<dbReference type="InterPro" id="IPR052033">
    <property type="entry name" value="Glutaryl-CoA_DH_mitochondrial"/>
</dbReference>
<dbReference type="GO" id="GO:0000062">
    <property type="term" value="F:fatty-acyl-CoA binding"/>
    <property type="evidence" value="ECO:0007669"/>
    <property type="project" value="TreeGrafter"/>
</dbReference>
<dbReference type="InterPro" id="IPR046373">
    <property type="entry name" value="Acyl-CoA_Oxase/DH_mid-dom_sf"/>
</dbReference>
<keyword evidence="6 7" id="KW-0560">Oxidoreductase</keyword>
<dbReference type="Pfam" id="PF02770">
    <property type="entry name" value="Acyl-CoA_dh_M"/>
    <property type="match status" value="1"/>
</dbReference>
<evidence type="ECO:0000256" key="3">
    <source>
        <dbReference type="ARBA" id="ARBA00022630"/>
    </source>
</evidence>
<dbReference type="PATRIC" id="fig|1303692.3.peg.1313"/>
<dbReference type="AlphaFoldDB" id="N0CKR7"/>
<dbReference type="Gene3D" id="1.10.540.10">
    <property type="entry name" value="Acyl-CoA dehydrogenase/oxidase, N-terminal domain"/>
    <property type="match status" value="1"/>
</dbReference>
<dbReference type="EMBL" id="CP005080">
    <property type="protein sequence ID" value="AGK76270.1"/>
    <property type="molecule type" value="Genomic_DNA"/>
</dbReference>
<dbReference type="InterPro" id="IPR009075">
    <property type="entry name" value="AcylCo_DH/oxidase_C"/>
</dbReference>
<dbReference type="Pfam" id="PF00441">
    <property type="entry name" value="Acyl-CoA_dh_1"/>
    <property type="match status" value="1"/>
</dbReference>
<dbReference type="GO" id="GO:0033539">
    <property type="term" value="P:fatty acid beta-oxidation using acyl-CoA dehydrogenase"/>
    <property type="evidence" value="ECO:0007669"/>
    <property type="project" value="TreeGrafter"/>
</dbReference>
<dbReference type="Gene3D" id="2.40.110.10">
    <property type="entry name" value="Butyryl-CoA Dehydrogenase, subunit A, domain 2"/>
    <property type="match status" value="1"/>
</dbReference>
<reference evidence="12 13" key="1">
    <citation type="submission" date="2013-04" db="EMBL/GenBank/DDBJ databases">
        <title>Complete genome sequence of Streptomyces fulvissimus.</title>
        <authorList>
            <person name="Myronovskyi M."/>
            <person name="Tokovenko B."/>
            <person name="Manderscheid N."/>
            <person name="Petzke L."/>
            <person name="Luzhetskyy A."/>
        </authorList>
    </citation>
    <scope>NUCLEOTIDE SEQUENCE [LARGE SCALE GENOMIC DNA]</scope>
    <source>
        <strain evidence="12 13">DSM 40593</strain>
    </source>
</reference>
<dbReference type="HOGENOM" id="CLU_018204_8_0_11"/>
<dbReference type="Proteomes" id="UP000013304">
    <property type="component" value="Chromosome"/>
</dbReference>
<proteinExistence type="inferred from homology"/>
<dbReference type="PANTHER" id="PTHR42807">
    <property type="entry name" value="GLUTARYL-COA DEHYDROGENASE, MITOCHONDRIAL"/>
    <property type="match status" value="1"/>
</dbReference>
<dbReference type="PANTHER" id="PTHR42807:SF1">
    <property type="entry name" value="GLUTARYL-COA DEHYDROGENASE, MITOCHONDRIAL"/>
    <property type="match status" value="1"/>
</dbReference>
<evidence type="ECO:0000256" key="7">
    <source>
        <dbReference type="RuleBase" id="RU362125"/>
    </source>
</evidence>
<dbReference type="FunFam" id="1.10.540.10:FF:000026">
    <property type="entry name" value="Acyl-CoA dehydrogenase medium chain"/>
    <property type="match status" value="1"/>
</dbReference>
<feature type="domain" description="Acyl-CoA oxidase/dehydrogenase middle" evidence="10">
    <location>
        <begin position="153"/>
        <end position="248"/>
    </location>
</feature>
<name>N0CKR7_STRMI</name>
<dbReference type="InterPro" id="IPR009100">
    <property type="entry name" value="AcylCoA_DH/oxidase_NM_dom_sf"/>
</dbReference>
<evidence type="ECO:0000256" key="2">
    <source>
        <dbReference type="ARBA" id="ARBA00009347"/>
    </source>
</evidence>
<protein>
    <submittedName>
        <fullName evidence="12">Acyl CoA dehydrogenase</fullName>
        <ecNumber evidence="12">1.3.8.6</ecNumber>
    </submittedName>
</protein>
<evidence type="ECO:0000256" key="6">
    <source>
        <dbReference type="ARBA" id="ARBA00023002"/>
    </source>
</evidence>
<dbReference type="Pfam" id="PF02771">
    <property type="entry name" value="Acyl-CoA_dh_N"/>
    <property type="match status" value="1"/>
</dbReference>
<dbReference type="FunFam" id="2.40.110.10:FF:000002">
    <property type="entry name" value="Acyl-CoA dehydrogenase fadE12"/>
    <property type="match status" value="1"/>
</dbReference>
<dbReference type="InterPro" id="IPR037069">
    <property type="entry name" value="AcylCoA_DH/ox_N_sf"/>
</dbReference>
<evidence type="ECO:0000259" key="10">
    <source>
        <dbReference type="Pfam" id="PF02770"/>
    </source>
</evidence>
<dbReference type="GO" id="GO:0004361">
    <property type="term" value="F:glutaryl-CoA dehydrogenase activity"/>
    <property type="evidence" value="ECO:0007669"/>
    <property type="project" value="UniProtKB-EC"/>
</dbReference>
<accession>N0CKR7</accession>
<dbReference type="EC" id="1.3.8.6" evidence="12"/>
<comment type="cofactor">
    <cofactor evidence="1 7">
        <name>FAD</name>
        <dbReference type="ChEBI" id="CHEBI:57692"/>
    </cofactor>
</comment>
<evidence type="ECO:0000313" key="13">
    <source>
        <dbReference type="Proteomes" id="UP000013304"/>
    </source>
</evidence>
<feature type="region of interest" description="Disordered" evidence="8">
    <location>
        <begin position="1"/>
        <end position="22"/>
    </location>
</feature>
<comment type="similarity">
    <text evidence="2 7">Belongs to the acyl-CoA dehydrogenase family.</text>
</comment>
<evidence type="ECO:0000256" key="1">
    <source>
        <dbReference type="ARBA" id="ARBA00001974"/>
    </source>
</evidence>
<evidence type="ECO:0000259" key="11">
    <source>
        <dbReference type="Pfam" id="PF02771"/>
    </source>
</evidence>
<dbReference type="Gene3D" id="1.20.140.10">
    <property type="entry name" value="Butyryl-CoA Dehydrogenase, subunit A, domain 3"/>
    <property type="match status" value="1"/>
</dbReference>
<dbReference type="eggNOG" id="COG1960">
    <property type="taxonomic scope" value="Bacteria"/>
</dbReference>
<organism evidence="12 13">
    <name type="scientific">Streptomyces microflavus DSM 40593</name>
    <dbReference type="NCBI Taxonomy" id="1303692"/>
    <lineage>
        <taxon>Bacteria</taxon>
        <taxon>Bacillati</taxon>
        <taxon>Actinomycetota</taxon>
        <taxon>Actinomycetes</taxon>
        <taxon>Kitasatosporales</taxon>
        <taxon>Streptomycetaceae</taxon>
        <taxon>Streptomyces</taxon>
    </lineage>
</organism>
<dbReference type="InterPro" id="IPR036250">
    <property type="entry name" value="AcylCo_DH-like_C"/>
</dbReference>
<keyword evidence="5" id="KW-0809">Transit peptide</keyword>
<feature type="domain" description="Acyl-CoA dehydrogenase/oxidase N-terminal" evidence="11">
    <location>
        <begin position="38"/>
        <end position="149"/>
    </location>
</feature>
<gene>
    <name evidence="12" type="ORF">SFUL_1298</name>
</gene>
<dbReference type="GO" id="GO:0050660">
    <property type="term" value="F:flavin adenine dinucleotide binding"/>
    <property type="evidence" value="ECO:0007669"/>
    <property type="project" value="InterPro"/>
</dbReference>
<dbReference type="InterPro" id="IPR006091">
    <property type="entry name" value="Acyl-CoA_Oxase/DH_mid-dom"/>
</dbReference>
<feature type="domain" description="Acyl-CoA dehydrogenase/oxidase C-terminal" evidence="9">
    <location>
        <begin position="260"/>
        <end position="407"/>
    </location>
</feature>
<evidence type="ECO:0000256" key="5">
    <source>
        <dbReference type="ARBA" id="ARBA00022946"/>
    </source>
</evidence>